<reference evidence="2 3" key="1">
    <citation type="submission" date="2017-02" db="EMBL/GenBank/DDBJ databases">
        <authorList>
            <person name="Peterson S.W."/>
        </authorList>
    </citation>
    <scope>NUCLEOTIDE SEQUENCE [LARGE SCALE GENOMIC DNA]</scope>
    <source>
        <strain evidence="2 3">LMG 22410</strain>
    </source>
</reference>
<dbReference type="GeneID" id="303172508"/>
<dbReference type="InterPro" id="IPR050678">
    <property type="entry name" value="DNA_Partitioning_ATPase"/>
</dbReference>
<dbReference type="PANTHER" id="PTHR13696">
    <property type="entry name" value="P-LOOP CONTAINING NUCLEOSIDE TRIPHOSPHATE HYDROLASE"/>
    <property type="match status" value="1"/>
</dbReference>
<evidence type="ECO:0000313" key="3">
    <source>
        <dbReference type="Proteomes" id="UP000195787"/>
    </source>
</evidence>
<gene>
    <name evidence="2" type="ORF">CZ674_04715</name>
</gene>
<dbReference type="AlphaFoldDB" id="A0A1R4FIN0"/>
<dbReference type="PANTHER" id="PTHR13696:SF52">
    <property type="entry name" value="PARA FAMILY PROTEIN CT_582"/>
    <property type="match status" value="1"/>
</dbReference>
<dbReference type="Gene3D" id="3.40.50.300">
    <property type="entry name" value="P-loop containing nucleotide triphosphate hydrolases"/>
    <property type="match status" value="1"/>
</dbReference>
<organism evidence="2 3">
    <name type="scientific">Agrococcus casei LMG 22410</name>
    <dbReference type="NCBI Taxonomy" id="1255656"/>
    <lineage>
        <taxon>Bacteria</taxon>
        <taxon>Bacillati</taxon>
        <taxon>Actinomycetota</taxon>
        <taxon>Actinomycetes</taxon>
        <taxon>Micrococcales</taxon>
        <taxon>Microbacteriaceae</taxon>
        <taxon>Agrococcus</taxon>
    </lineage>
</organism>
<dbReference type="Pfam" id="PF13614">
    <property type="entry name" value="AAA_31"/>
    <property type="match status" value="1"/>
</dbReference>
<proteinExistence type="predicted"/>
<dbReference type="SUPFAM" id="SSF52540">
    <property type="entry name" value="P-loop containing nucleoside triphosphate hydrolases"/>
    <property type="match status" value="1"/>
</dbReference>
<dbReference type="OrthoDB" id="128708at2"/>
<keyword evidence="3" id="KW-1185">Reference proteome</keyword>
<name>A0A1R4FIN0_9MICO</name>
<sequence>MTEVLERNRRVIAVANVKGGVGKTSITANLAAELAAGGYKVLAVDLDPQGNLRNILGYRDSDIDDAGEGLLRSVTSGDELHPAKNVRERLDVVAGGIRSKDLQRELQRAAMDGGDVTTKLATSLAQISHRYDIVLLDTPPSPGMLQTSALVAARYVIIPVEADEDSLDGVETMAGEIRAVRSRNPLISPLGVVRFRMRQQATRAQAEIAEGITELLGEGVAFDTIVRDAHSVARIGKSQGKIARELGTNPPSAAGVAADYHHLSREVLTVIQANEEQLAQKEAQA</sequence>
<dbReference type="Proteomes" id="UP000195787">
    <property type="component" value="Unassembled WGS sequence"/>
</dbReference>
<feature type="domain" description="AAA" evidence="1">
    <location>
        <begin position="10"/>
        <end position="183"/>
    </location>
</feature>
<evidence type="ECO:0000313" key="2">
    <source>
        <dbReference type="EMBL" id="SJM55805.1"/>
    </source>
</evidence>
<dbReference type="CDD" id="cd02042">
    <property type="entry name" value="ParAB_family"/>
    <property type="match status" value="1"/>
</dbReference>
<protein>
    <submittedName>
        <fullName evidence="2">Chromosome (Plasmid) partitioning protein ParA / Sporulation initiation inhibitor protein Soj</fullName>
    </submittedName>
</protein>
<dbReference type="InterPro" id="IPR025669">
    <property type="entry name" value="AAA_dom"/>
</dbReference>
<accession>A0A1R4FIN0</accession>
<evidence type="ECO:0000259" key="1">
    <source>
        <dbReference type="Pfam" id="PF13614"/>
    </source>
</evidence>
<dbReference type="RefSeq" id="WP_086991399.1">
    <property type="nucleotide sequence ID" value="NZ_FUHU01000025.1"/>
</dbReference>
<dbReference type="InterPro" id="IPR027417">
    <property type="entry name" value="P-loop_NTPase"/>
</dbReference>
<dbReference type="EMBL" id="FUHU01000025">
    <property type="protein sequence ID" value="SJM55805.1"/>
    <property type="molecule type" value="Genomic_DNA"/>
</dbReference>